<dbReference type="SUPFAM" id="SSF52980">
    <property type="entry name" value="Restriction endonuclease-like"/>
    <property type="match status" value="1"/>
</dbReference>
<protein>
    <submittedName>
        <fullName evidence="12">ATP-dependent helicase deoxyribonuclease subunit B</fullName>
    </submittedName>
    <submittedName>
        <fullName evidence="13">ATP-dependent nuclease, subunit B</fullName>
    </submittedName>
</protein>
<evidence type="ECO:0000313" key="15">
    <source>
        <dbReference type="Proteomes" id="UP000190935"/>
    </source>
</evidence>
<keyword evidence="9" id="KW-0234">DNA repair</keyword>
<dbReference type="EMBL" id="JQBK01000020">
    <property type="protein sequence ID" value="KRN85613.1"/>
    <property type="molecule type" value="Genomic_DNA"/>
</dbReference>
<evidence type="ECO:0000256" key="5">
    <source>
        <dbReference type="ARBA" id="ARBA00022806"/>
    </source>
</evidence>
<evidence type="ECO:0000256" key="8">
    <source>
        <dbReference type="ARBA" id="ARBA00023125"/>
    </source>
</evidence>
<sequence>MSLGFIYGKAGTDRQKLVLQQLEEWQSSASVSEIFYIVPDHIKFESEVNVLDYLRHQKGEMEKMFASANVQTFSFSRLMWYFLKEQPALTKTRLTPTGLSMIVTHILHELDEKELYVFTRERNSPGFSKKLAEQIVELKLGGFLPEDLEQFAKNLQTKDKGEQVDLGQRLHDLSLVYTKFEKYIAGQYLDTAESLDELINYLQTVDLSRSCFVIDGFTSFNAKEKEVISVLMQKAAEVRVSLILNHKYVDSKPETSDLFYQTGKIYYELTQQAKASHVARMVDKRAADSRVSADLTSLEDFWIDSQTFSPPKKYYLEDAQSLSLTETSDRVREIRYVAAKIRNLVFTGNYKYHDFLILTPQQDKYQNLLENVMDEYDIPIFTDLNKTMLNHPLVEFVLALFSVQQQNYSYRSVMRLLKTEIFVPKIDEPNWTLGTFRNTLDLLENCILQNGYFYESSWKDPEDWVVETCGMKPNESPEEHQKRQANLPNNRFVNKVRREVYRQLSSFFKKVNKVKTGREFAVELINFLEKIGVPQTLQGWQVSAAKDLENDPTRLSGSVSDVSRHEEVWNTLCSLLDEYVTALGAEPLDLEEFIALIQNGFDNAKYSQVPSTLDQVIFSESGVVQMQNRRVLFFVGVTDAVMPRTFENNALLSDIDRDEIEQLTGEGSAEKYLTETAEIRMAEEPFANYLSFMAVNSRIFFTYPLSDNDGQPLRLSPYIERIKNAFSLQVQHPEKQLDPTADNIIDLIGTKATTLGELLSVSRDAFHNGKDLHATWRGLYRYLSATYNQRTTQLFKSLGFSNDVLPGQSEKADGHKYLDPEIVHGLYGDQINTSISKLETFFADPYQYFLQYGLKLRPRQEFLLQPADTGEYFHFIMEYFFRNILKQGKTLAEISSNEFDELMAKTLQQVSEEFCGKIFSSTARYRYTQRQLTHTADQVIHAIARQRKKRKIYTVKTETSFGDQTGLPALVFADPTSKDNASKMNLRGRIDRIDLVEGQDGKLYYNVIDYKSGDPERKMDHFLLRAFNGLSLQLLTYLRALQQAADNGDLTNMLNGSSNLARQLVHNKKDPELGSASYLHLFDPIIKKESKDHARELDKNYMYKGIFRRGADASNEENGFLLALDQDLESAAQTGGSASSDNYPVKYVKSKKDFKTSTAKSLLLTINQIRELLLYNDLKIEEARKNIFAGVIDLAPYRLDNSTGLDYSDYQEIMMFDPLLDRNNYRKITKMSDEEIWSEIQKMIKERGTTD</sequence>
<accession>A0A0R2KGI8</accession>
<reference evidence="15" key="2">
    <citation type="submission" date="2016-11" db="EMBL/GenBank/DDBJ databases">
        <authorList>
            <person name="Papadimitriou K."/>
        </authorList>
    </citation>
    <scope>NUCLEOTIDE SEQUENCE [LARGE SCALE GENOMIC DNA]</scope>
    <source>
        <strain evidence="15">ACA-DC 1533</strain>
    </source>
</reference>
<evidence type="ECO:0000256" key="3">
    <source>
        <dbReference type="ARBA" id="ARBA00022763"/>
    </source>
</evidence>
<evidence type="ECO:0000259" key="11">
    <source>
        <dbReference type="Pfam" id="PF21445"/>
    </source>
</evidence>
<evidence type="ECO:0000256" key="6">
    <source>
        <dbReference type="ARBA" id="ARBA00022839"/>
    </source>
</evidence>
<evidence type="ECO:0000313" key="13">
    <source>
        <dbReference type="EMBL" id="SFV40424.1"/>
    </source>
</evidence>
<evidence type="ECO:0000256" key="2">
    <source>
        <dbReference type="ARBA" id="ARBA00022741"/>
    </source>
</evidence>
<dbReference type="PANTHER" id="PTHR30591:SF1">
    <property type="entry name" value="RECBCD ENZYME SUBUNIT RECC"/>
    <property type="match status" value="1"/>
</dbReference>
<dbReference type="AlphaFoldDB" id="A0A0R2KGI8"/>
<keyword evidence="1" id="KW-0540">Nuclease</keyword>
<dbReference type="InterPro" id="IPR049035">
    <property type="entry name" value="ADDB_N"/>
</dbReference>
<dbReference type="PANTHER" id="PTHR30591">
    <property type="entry name" value="RECBCD ENZYME SUBUNIT RECC"/>
    <property type="match status" value="1"/>
</dbReference>
<evidence type="ECO:0000256" key="1">
    <source>
        <dbReference type="ARBA" id="ARBA00022722"/>
    </source>
</evidence>
<keyword evidence="4" id="KW-0378">Hydrolase</keyword>
<evidence type="ECO:0000259" key="10">
    <source>
        <dbReference type="Pfam" id="PF12705"/>
    </source>
</evidence>
<dbReference type="STRING" id="89059.LAC1533_1004"/>
<gene>
    <name evidence="12" type="ORF">IV43_GL000857</name>
    <name evidence="13" type="ORF">LAC1533_1004</name>
</gene>
<proteinExistence type="predicted"/>
<dbReference type="Pfam" id="PF12705">
    <property type="entry name" value="PDDEXK_1"/>
    <property type="match status" value="1"/>
</dbReference>
<dbReference type="InterPro" id="IPR011335">
    <property type="entry name" value="Restrct_endonuc-II-like"/>
</dbReference>
<evidence type="ECO:0000313" key="14">
    <source>
        <dbReference type="Proteomes" id="UP000051491"/>
    </source>
</evidence>
<keyword evidence="6" id="KW-0269">Exonuclease</keyword>
<feature type="domain" description="ATP-dependent helicase/deoxyribonuclease subunit B N-terminal" evidence="11">
    <location>
        <begin position="5"/>
        <end position="298"/>
    </location>
</feature>
<keyword evidence="8" id="KW-0238">DNA-binding</keyword>
<dbReference type="GO" id="GO:0003677">
    <property type="term" value="F:DNA binding"/>
    <property type="evidence" value="ECO:0007669"/>
    <property type="project" value="UniProtKB-KW"/>
</dbReference>
<evidence type="ECO:0000313" key="12">
    <source>
        <dbReference type="EMBL" id="KRN85613.1"/>
    </source>
</evidence>
<dbReference type="RefSeq" id="WP_056988063.1">
    <property type="nucleotide sequence ID" value="NZ_JQBK01000020.1"/>
</dbReference>
<dbReference type="SUPFAM" id="SSF52540">
    <property type="entry name" value="P-loop containing nucleoside triphosphate hydrolases"/>
    <property type="match status" value="1"/>
</dbReference>
<keyword evidence="3" id="KW-0227">DNA damage</keyword>
<dbReference type="KEGG" id="laca:LAC1533_1004"/>
<dbReference type="GO" id="GO:0004527">
    <property type="term" value="F:exonuclease activity"/>
    <property type="evidence" value="ECO:0007669"/>
    <property type="project" value="UniProtKB-KW"/>
</dbReference>
<dbReference type="GO" id="GO:0006281">
    <property type="term" value="P:DNA repair"/>
    <property type="evidence" value="ECO:0007669"/>
    <property type="project" value="UniProtKB-KW"/>
</dbReference>
<name>A0A0R2KGI8_9LACO</name>
<dbReference type="GO" id="GO:0006310">
    <property type="term" value="P:DNA recombination"/>
    <property type="evidence" value="ECO:0007669"/>
    <property type="project" value="TreeGrafter"/>
</dbReference>
<dbReference type="OrthoDB" id="9758506at2"/>
<reference evidence="12 14" key="1">
    <citation type="journal article" date="2015" name="Genome Announc.">
        <title>Expanding the biotechnology potential of lactobacilli through comparative genomics of 213 strains and associated genera.</title>
        <authorList>
            <person name="Sun Z."/>
            <person name="Harris H.M."/>
            <person name="McCann A."/>
            <person name="Guo C."/>
            <person name="Argimon S."/>
            <person name="Zhang W."/>
            <person name="Yang X."/>
            <person name="Jeffery I.B."/>
            <person name="Cooney J.C."/>
            <person name="Kagawa T.F."/>
            <person name="Liu W."/>
            <person name="Song Y."/>
            <person name="Salvetti E."/>
            <person name="Wrobel A."/>
            <person name="Rasinkangas P."/>
            <person name="Parkhill J."/>
            <person name="Rea M.C."/>
            <person name="O'Sullivan O."/>
            <person name="Ritari J."/>
            <person name="Douillard F.P."/>
            <person name="Paul Ross R."/>
            <person name="Yang R."/>
            <person name="Briner A.E."/>
            <person name="Felis G.E."/>
            <person name="de Vos W.M."/>
            <person name="Barrangou R."/>
            <person name="Klaenhammer T.R."/>
            <person name="Caufield P.W."/>
            <person name="Cui Y."/>
            <person name="Zhang H."/>
            <person name="O'Toole P.W."/>
        </authorList>
    </citation>
    <scope>NUCLEOTIDE SEQUENCE [LARGE SCALE GENOMIC DNA]</scope>
    <source>
        <strain evidence="12 14">DSM 15353</strain>
    </source>
</reference>
<dbReference type="GO" id="GO:0005524">
    <property type="term" value="F:ATP binding"/>
    <property type="evidence" value="ECO:0007669"/>
    <property type="project" value="UniProtKB-KW"/>
</dbReference>
<keyword evidence="5 12" id="KW-0347">Helicase</keyword>
<keyword evidence="2" id="KW-0547">Nucleotide-binding</keyword>
<dbReference type="Proteomes" id="UP000190935">
    <property type="component" value="Chromosome I"/>
</dbReference>
<evidence type="ECO:0000256" key="9">
    <source>
        <dbReference type="ARBA" id="ARBA00023204"/>
    </source>
</evidence>
<dbReference type="EMBL" id="LT630287">
    <property type="protein sequence ID" value="SFV40424.1"/>
    <property type="molecule type" value="Genomic_DNA"/>
</dbReference>
<reference evidence="13" key="3">
    <citation type="submission" date="2016-11" db="EMBL/GenBank/DDBJ databases">
        <authorList>
            <person name="Jaros S."/>
            <person name="Januszkiewicz K."/>
            <person name="Wedrychowicz H."/>
        </authorList>
    </citation>
    <scope>NUCLEOTIDE SEQUENCE [LARGE SCALE GENOMIC DNA]</scope>
    <source>
        <strain evidence="13">ACA-DC 1533</strain>
    </source>
</reference>
<evidence type="ECO:0000256" key="4">
    <source>
        <dbReference type="ARBA" id="ARBA00022801"/>
    </source>
</evidence>
<dbReference type="Pfam" id="PF21445">
    <property type="entry name" value="ADDB_N"/>
    <property type="match status" value="1"/>
</dbReference>
<dbReference type="GO" id="GO:0004386">
    <property type="term" value="F:helicase activity"/>
    <property type="evidence" value="ECO:0007669"/>
    <property type="project" value="UniProtKB-KW"/>
</dbReference>
<keyword evidence="7" id="KW-0067">ATP-binding</keyword>
<dbReference type="Gene3D" id="3.40.50.300">
    <property type="entry name" value="P-loop containing nucleotide triphosphate hydrolases"/>
    <property type="match status" value="4"/>
</dbReference>
<evidence type="ECO:0000256" key="7">
    <source>
        <dbReference type="ARBA" id="ARBA00022840"/>
    </source>
</evidence>
<dbReference type="PATRIC" id="fig|89059.3.peg.895"/>
<dbReference type="GeneID" id="95349105"/>
<organism evidence="12 14">
    <name type="scientific">Ligilactobacillus acidipiscis</name>
    <dbReference type="NCBI Taxonomy" id="89059"/>
    <lineage>
        <taxon>Bacteria</taxon>
        <taxon>Bacillati</taxon>
        <taxon>Bacillota</taxon>
        <taxon>Bacilli</taxon>
        <taxon>Lactobacillales</taxon>
        <taxon>Lactobacillaceae</taxon>
        <taxon>Ligilactobacillus</taxon>
    </lineage>
</organism>
<dbReference type="InterPro" id="IPR038726">
    <property type="entry name" value="PDDEXK_AddAB-type"/>
</dbReference>
<feature type="domain" description="PD-(D/E)XK endonuclease-like" evidence="10">
    <location>
        <begin position="833"/>
        <end position="1057"/>
    </location>
</feature>
<dbReference type="Proteomes" id="UP000051491">
    <property type="component" value="Unassembled WGS sequence"/>
</dbReference>
<dbReference type="InterPro" id="IPR027417">
    <property type="entry name" value="P-loop_NTPase"/>
</dbReference>